<feature type="binding site" evidence="5">
    <location>
        <position position="128"/>
    </location>
    <ligand>
        <name>ATP</name>
        <dbReference type="ChEBI" id="CHEBI:30616"/>
    </ligand>
</feature>
<dbReference type="OrthoDB" id="9805030at2"/>
<organism evidence="8 9">
    <name type="scientific">Sinimarinibacterium flocculans</name>
    <dbReference type="NCBI Taxonomy" id="985250"/>
    <lineage>
        <taxon>Bacteria</taxon>
        <taxon>Pseudomonadati</taxon>
        <taxon>Pseudomonadota</taxon>
        <taxon>Gammaproteobacteria</taxon>
        <taxon>Nevskiales</taxon>
        <taxon>Nevskiaceae</taxon>
        <taxon>Sinimarinibacterium</taxon>
    </lineage>
</organism>
<feature type="binding site" evidence="5">
    <location>
        <position position="134"/>
    </location>
    <ligand>
        <name>AMP</name>
        <dbReference type="ChEBI" id="CHEBI:456215"/>
    </ligand>
</feature>
<keyword evidence="5" id="KW-0963">Cytoplasm</keyword>
<dbReference type="SUPFAM" id="SSF52540">
    <property type="entry name" value="P-loop containing nucleoside triphosphate hydrolases"/>
    <property type="match status" value="1"/>
</dbReference>
<keyword evidence="4 5" id="KW-0418">Kinase</keyword>
<accession>A0A318EAR3</accession>
<comment type="catalytic activity">
    <reaction evidence="5 7">
        <text>AMP + ATP = 2 ADP</text>
        <dbReference type="Rhea" id="RHEA:12973"/>
        <dbReference type="ChEBI" id="CHEBI:30616"/>
        <dbReference type="ChEBI" id="CHEBI:456215"/>
        <dbReference type="ChEBI" id="CHEBI:456216"/>
        <dbReference type="EC" id="2.7.4.3"/>
    </reaction>
</comment>
<protein>
    <recommendedName>
        <fullName evidence="5 7">Adenylate kinase</fullName>
        <shortName evidence="5">AK</shortName>
        <ecNumber evidence="5 7">2.7.4.3</ecNumber>
    </recommendedName>
    <alternativeName>
        <fullName evidence="5">ATP-AMP transphosphorylase</fullName>
    </alternativeName>
    <alternativeName>
        <fullName evidence="5">ATP:AMP phosphotransferase</fullName>
    </alternativeName>
    <alternativeName>
        <fullName evidence="5">Adenylate monophosphate kinase</fullName>
    </alternativeName>
</protein>
<evidence type="ECO:0000313" key="8">
    <source>
        <dbReference type="EMBL" id="PXV69571.1"/>
    </source>
</evidence>
<dbReference type="InterPro" id="IPR027417">
    <property type="entry name" value="P-loop_NTPase"/>
</dbReference>
<comment type="subcellular location">
    <subcellularLocation>
        <location evidence="5 7">Cytoplasm</location>
    </subcellularLocation>
</comment>
<comment type="caution">
    <text evidence="5">Lacks conserved residue(s) required for the propagation of feature annotation.</text>
</comment>
<dbReference type="PROSITE" id="PS00113">
    <property type="entry name" value="ADENYLATE_KINASE"/>
    <property type="match status" value="1"/>
</dbReference>
<keyword evidence="1 5" id="KW-0808">Transferase</keyword>
<keyword evidence="3 5" id="KW-0547">Nucleotide-binding</keyword>
<dbReference type="GO" id="GO:0044209">
    <property type="term" value="P:AMP salvage"/>
    <property type="evidence" value="ECO:0007669"/>
    <property type="project" value="UniProtKB-UniRule"/>
</dbReference>
<dbReference type="InterPro" id="IPR000850">
    <property type="entry name" value="Adenylat/UMP-CMP_kin"/>
</dbReference>
<feature type="binding site" evidence="5">
    <location>
        <position position="92"/>
    </location>
    <ligand>
        <name>AMP</name>
        <dbReference type="ChEBI" id="CHEBI:456215"/>
    </ligand>
</feature>
<dbReference type="EMBL" id="QICN01000003">
    <property type="protein sequence ID" value="PXV69571.1"/>
    <property type="molecule type" value="Genomic_DNA"/>
</dbReference>
<feature type="binding site" evidence="5">
    <location>
        <begin position="10"/>
        <end position="15"/>
    </location>
    <ligand>
        <name>ATP</name>
        <dbReference type="ChEBI" id="CHEBI:30616"/>
    </ligand>
</feature>
<dbReference type="NCBIfam" id="NF011101">
    <property type="entry name" value="PRK14528.1"/>
    <property type="match status" value="1"/>
</dbReference>
<dbReference type="NCBIfam" id="NF011105">
    <property type="entry name" value="PRK14532.1"/>
    <property type="match status" value="1"/>
</dbReference>
<comment type="pathway">
    <text evidence="5">Purine metabolism; AMP biosynthesis via salvage pathway; AMP from ADP: step 1/1.</text>
</comment>
<dbReference type="NCBIfam" id="NF001381">
    <property type="entry name" value="PRK00279.1-3"/>
    <property type="match status" value="1"/>
</dbReference>
<dbReference type="AlphaFoldDB" id="A0A318EAR3"/>
<comment type="caution">
    <text evidence="8">The sequence shown here is derived from an EMBL/GenBank/DDBJ whole genome shotgun (WGS) entry which is preliminary data.</text>
</comment>
<feature type="binding site" evidence="5">
    <location>
        <position position="31"/>
    </location>
    <ligand>
        <name>AMP</name>
        <dbReference type="ChEBI" id="CHEBI:456215"/>
    </ligand>
</feature>
<dbReference type="HAMAP" id="MF_00235">
    <property type="entry name" value="Adenylate_kinase_Adk"/>
    <property type="match status" value="1"/>
</dbReference>
<evidence type="ECO:0000256" key="6">
    <source>
        <dbReference type="RuleBase" id="RU003330"/>
    </source>
</evidence>
<dbReference type="UniPathway" id="UPA00588">
    <property type="reaction ID" value="UER00649"/>
</dbReference>
<feature type="binding site" evidence="5">
    <location>
        <position position="36"/>
    </location>
    <ligand>
        <name>AMP</name>
        <dbReference type="ChEBI" id="CHEBI:456215"/>
    </ligand>
</feature>
<dbReference type="NCBIfam" id="NF011104">
    <property type="entry name" value="PRK14531.1"/>
    <property type="match status" value="1"/>
</dbReference>
<comment type="similarity">
    <text evidence="5 6">Belongs to the adenylate kinase family.</text>
</comment>
<comment type="subunit">
    <text evidence="5 7">Monomer.</text>
</comment>
<dbReference type="Gene3D" id="3.40.50.300">
    <property type="entry name" value="P-loop containing nucleotide triphosphate hydrolases"/>
    <property type="match status" value="1"/>
</dbReference>
<dbReference type="EC" id="2.7.4.3" evidence="5 7"/>
<dbReference type="RefSeq" id="WP_110264502.1">
    <property type="nucleotide sequence ID" value="NZ_CAKZQT010000021.1"/>
</dbReference>
<dbReference type="GO" id="GO:0004017">
    <property type="term" value="F:AMP kinase activity"/>
    <property type="evidence" value="ECO:0007669"/>
    <property type="project" value="UniProtKB-UniRule"/>
</dbReference>
<feature type="binding site" evidence="5">
    <location>
        <position position="173"/>
    </location>
    <ligand>
        <name>ATP</name>
        <dbReference type="ChEBI" id="CHEBI:30616"/>
    </ligand>
</feature>
<dbReference type="PRINTS" id="PR00094">
    <property type="entry name" value="ADENYLTKNASE"/>
</dbReference>
<proteinExistence type="inferred from homology"/>
<evidence type="ECO:0000256" key="7">
    <source>
        <dbReference type="RuleBase" id="RU003331"/>
    </source>
</evidence>
<feature type="binding site" evidence="5">
    <location>
        <position position="145"/>
    </location>
    <ligand>
        <name>AMP</name>
        <dbReference type="ChEBI" id="CHEBI:456215"/>
    </ligand>
</feature>
<feature type="binding site" evidence="5">
    <location>
        <begin position="85"/>
        <end position="88"/>
    </location>
    <ligand>
        <name>AMP</name>
        <dbReference type="ChEBI" id="CHEBI:456215"/>
    </ligand>
</feature>
<keyword evidence="5 7" id="KW-0067">ATP-binding</keyword>
<comment type="function">
    <text evidence="5">Catalyzes the reversible transfer of the terminal phosphate group between ATP and AMP. Plays an important role in cellular energy homeostasis and in adenine nucleotide metabolism.</text>
</comment>
<name>A0A318EAR3_9GAMM</name>
<dbReference type="NCBIfam" id="NF011100">
    <property type="entry name" value="PRK14527.1"/>
    <property type="match status" value="1"/>
</dbReference>
<evidence type="ECO:0000256" key="5">
    <source>
        <dbReference type="HAMAP-Rule" id="MF_00235"/>
    </source>
</evidence>
<evidence type="ECO:0000256" key="2">
    <source>
        <dbReference type="ARBA" id="ARBA00022727"/>
    </source>
</evidence>
<dbReference type="GO" id="GO:0005737">
    <property type="term" value="C:cytoplasm"/>
    <property type="evidence" value="ECO:0007669"/>
    <property type="project" value="UniProtKB-SubCell"/>
</dbReference>
<sequence>MRMVLLGAPGSGKGTQGEKLVAHYGIPKISTGDALRAAVAAGTELGRKAKATMDAGQLVADDIVIGIVEERLAQDDARKGFILDGFPRNTAQAQVLDAMLQRLGQPAVDKAVHLAVADEEIIKRLLDRAQKEGRADDKEDVIRRRIDIYNAETHPLLDYYRAQNKVVTVDGVGELDTVFDRIVKALA</sequence>
<reference evidence="8 9" key="1">
    <citation type="submission" date="2018-04" db="EMBL/GenBank/DDBJ databases">
        <title>Genomic Encyclopedia of Type Strains, Phase IV (KMG-IV): sequencing the most valuable type-strain genomes for metagenomic binning, comparative biology and taxonomic classification.</title>
        <authorList>
            <person name="Goeker M."/>
        </authorList>
    </citation>
    <scope>NUCLEOTIDE SEQUENCE [LARGE SCALE GENOMIC DNA]</scope>
    <source>
        <strain evidence="8 9">DSM 104150</strain>
    </source>
</reference>
<feature type="region of interest" description="NMP" evidence="5">
    <location>
        <begin position="30"/>
        <end position="59"/>
    </location>
</feature>
<dbReference type="InterPro" id="IPR033690">
    <property type="entry name" value="Adenylat_kinase_CS"/>
</dbReference>
<dbReference type="Pfam" id="PF00406">
    <property type="entry name" value="ADK"/>
    <property type="match status" value="1"/>
</dbReference>
<dbReference type="CDD" id="cd01428">
    <property type="entry name" value="ADK"/>
    <property type="match status" value="1"/>
</dbReference>
<dbReference type="GO" id="GO:0005524">
    <property type="term" value="F:ATP binding"/>
    <property type="evidence" value="ECO:0007669"/>
    <property type="project" value="UniProtKB-UniRule"/>
</dbReference>
<feature type="binding site" evidence="5">
    <location>
        <begin position="57"/>
        <end position="59"/>
    </location>
    <ligand>
        <name>AMP</name>
        <dbReference type="ChEBI" id="CHEBI:456215"/>
    </ligand>
</feature>
<evidence type="ECO:0000256" key="1">
    <source>
        <dbReference type="ARBA" id="ARBA00022679"/>
    </source>
</evidence>
<evidence type="ECO:0000313" key="9">
    <source>
        <dbReference type="Proteomes" id="UP000248330"/>
    </source>
</evidence>
<dbReference type="PANTHER" id="PTHR23359">
    <property type="entry name" value="NUCLEOTIDE KINASE"/>
    <property type="match status" value="1"/>
</dbReference>
<comment type="domain">
    <text evidence="5">Consists of three domains, a large central CORE domain and two small peripheral domains, NMPbind and LID, which undergo movements during catalysis. The LID domain closes over the site of phosphoryl transfer upon ATP binding. Assembling and dissambling the active center during each catalytic cycle provides an effective means to prevent ATP hydrolysis.</text>
</comment>
<keyword evidence="2 5" id="KW-0545">Nucleotide biosynthesis</keyword>
<dbReference type="Proteomes" id="UP000248330">
    <property type="component" value="Unassembled WGS sequence"/>
</dbReference>
<evidence type="ECO:0000256" key="3">
    <source>
        <dbReference type="ARBA" id="ARBA00022741"/>
    </source>
</evidence>
<keyword evidence="9" id="KW-1185">Reference proteome</keyword>
<evidence type="ECO:0000256" key="4">
    <source>
        <dbReference type="ARBA" id="ARBA00022777"/>
    </source>
</evidence>
<gene>
    <name evidence="5" type="primary">adk</name>
    <name evidence="8" type="ORF">C8D93_103145</name>
</gene>